<keyword evidence="6" id="KW-1185">Reference proteome</keyword>
<keyword evidence="4" id="KW-0460">Magnesium</keyword>
<dbReference type="GO" id="GO:0016791">
    <property type="term" value="F:phosphatase activity"/>
    <property type="evidence" value="ECO:0007669"/>
    <property type="project" value="TreeGrafter"/>
</dbReference>
<keyword evidence="2" id="KW-0479">Metal-binding</keyword>
<name>A0A1T4QDT8_9FIRM</name>
<dbReference type="InterPro" id="IPR006549">
    <property type="entry name" value="HAD-SF_hydro_IIIA"/>
</dbReference>
<dbReference type="Gene3D" id="3.40.50.1000">
    <property type="entry name" value="HAD superfamily/HAD-like"/>
    <property type="match status" value="1"/>
</dbReference>
<dbReference type="PANTHER" id="PTHR46470">
    <property type="entry name" value="N-ACYLNEURAMINATE-9-PHOSPHATASE"/>
    <property type="match status" value="1"/>
</dbReference>
<dbReference type="InterPro" id="IPR041492">
    <property type="entry name" value="HAD_2"/>
</dbReference>
<gene>
    <name evidence="5" type="ORF">SAMN02745110_02355</name>
</gene>
<dbReference type="EMBL" id="FUXA01000019">
    <property type="protein sequence ID" value="SKA01691.1"/>
    <property type="molecule type" value="Genomic_DNA"/>
</dbReference>
<dbReference type="AlphaFoldDB" id="A0A1T4QDT8"/>
<evidence type="ECO:0000256" key="3">
    <source>
        <dbReference type="ARBA" id="ARBA00022801"/>
    </source>
</evidence>
<dbReference type="Proteomes" id="UP000189857">
    <property type="component" value="Unassembled WGS sequence"/>
</dbReference>
<dbReference type="GO" id="GO:0046872">
    <property type="term" value="F:metal ion binding"/>
    <property type="evidence" value="ECO:0007669"/>
    <property type="project" value="UniProtKB-KW"/>
</dbReference>
<dbReference type="InterPro" id="IPR023214">
    <property type="entry name" value="HAD_sf"/>
</dbReference>
<evidence type="ECO:0000256" key="1">
    <source>
        <dbReference type="ARBA" id="ARBA00001946"/>
    </source>
</evidence>
<dbReference type="InterPro" id="IPR006439">
    <property type="entry name" value="HAD-SF_hydro_IA"/>
</dbReference>
<dbReference type="OrthoDB" id="9794086at2"/>
<dbReference type="SUPFAM" id="SSF56784">
    <property type="entry name" value="HAD-like"/>
    <property type="match status" value="1"/>
</dbReference>
<evidence type="ECO:0000256" key="2">
    <source>
        <dbReference type="ARBA" id="ARBA00022723"/>
    </source>
</evidence>
<dbReference type="RefSeq" id="WP_078788147.1">
    <property type="nucleotide sequence ID" value="NZ_FMTO01000023.1"/>
</dbReference>
<comment type="cofactor">
    <cofactor evidence="1">
        <name>Mg(2+)</name>
        <dbReference type="ChEBI" id="CHEBI:18420"/>
    </cofactor>
</comment>
<dbReference type="NCBIfam" id="TIGR01549">
    <property type="entry name" value="HAD-SF-IA-v1"/>
    <property type="match status" value="1"/>
</dbReference>
<keyword evidence="3" id="KW-0378">Hydrolase</keyword>
<dbReference type="Pfam" id="PF13419">
    <property type="entry name" value="HAD_2"/>
    <property type="match status" value="1"/>
</dbReference>
<dbReference type="NCBIfam" id="TIGR01509">
    <property type="entry name" value="HAD-SF-IA-v3"/>
    <property type="match status" value="1"/>
</dbReference>
<evidence type="ECO:0000313" key="6">
    <source>
        <dbReference type="Proteomes" id="UP000189857"/>
    </source>
</evidence>
<dbReference type="InterPro" id="IPR036412">
    <property type="entry name" value="HAD-like_sf"/>
</dbReference>
<evidence type="ECO:0000256" key="4">
    <source>
        <dbReference type="ARBA" id="ARBA00022842"/>
    </source>
</evidence>
<dbReference type="InterPro" id="IPR051400">
    <property type="entry name" value="HAD-like_hydrolase"/>
</dbReference>
<sequence length="132" mass="14918">MEKLYEGVTELLNKLKTRYKLGIIANQSLGTEQRLKEYGIHYFFDVIIASAEVGLEKPNPEIFKLAIKSAGCNPDEAYMVGDRLDNDIEPAGELGMHTIWVRQGSFAYGNIDLIKIKPEFIADSIREILEIL</sequence>
<dbReference type="NCBIfam" id="TIGR01662">
    <property type="entry name" value="HAD-SF-IIIA"/>
    <property type="match status" value="1"/>
</dbReference>
<reference evidence="5 6" key="1">
    <citation type="submission" date="2017-02" db="EMBL/GenBank/DDBJ databases">
        <authorList>
            <person name="Peterson S.W."/>
        </authorList>
    </citation>
    <scope>NUCLEOTIDE SEQUENCE [LARGE SCALE GENOMIC DNA]</scope>
    <source>
        <strain evidence="5 6">ATCC 17233</strain>
    </source>
</reference>
<accession>A0A1T4QDT8</accession>
<dbReference type="PRINTS" id="PR00413">
    <property type="entry name" value="HADHALOGNASE"/>
</dbReference>
<dbReference type="GO" id="GO:0044281">
    <property type="term" value="P:small molecule metabolic process"/>
    <property type="evidence" value="ECO:0007669"/>
    <property type="project" value="UniProtKB-ARBA"/>
</dbReference>
<dbReference type="PANTHER" id="PTHR46470:SF2">
    <property type="entry name" value="GLYCERALDEHYDE 3-PHOSPHATE PHOSPHATASE"/>
    <property type="match status" value="1"/>
</dbReference>
<proteinExistence type="predicted"/>
<protein>
    <submittedName>
        <fullName evidence="5">Haloacid dehalogenase superfamily, subfamily IA, variant 3 with third motif having DD or ED/haloacid dehalogenase superfamily, subfamily IA, variant 1 with third motif having Dx(3-4)D or Dx(3-4)E</fullName>
    </submittedName>
</protein>
<evidence type="ECO:0000313" key="5">
    <source>
        <dbReference type="EMBL" id="SKA01691.1"/>
    </source>
</evidence>
<organism evidence="5 6">
    <name type="scientific">Eubacterium ruminantium</name>
    <dbReference type="NCBI Taxonomy" id="42322"/>
    <lineage>
        <taxon>Bacteria</taxon>
        <taxon>Bacillati</taxon>
        <taxon>Bacillota</taxon>
        <taxon>Clostridia</taxon>
        <taxon>Eubacteriales</taxon>
        <taxon>Eubacteriaceae</taxon>
        <taxon>Eubacterium</taxon>
    </lineage>
</organism>